<dbReference type="PANTHER" id="PTHR37813">
    <property type="entry name" value="FELS-2 PROPHAGE PROTEIN"/>
    <property type="match status" value="1"/>
</dbReference>
<organism evidence="4 6">
    <name type="scientific">Ectopseudomonas toyotomiensis</name>
    <dbReference type="NCBI Taxonomy" id="554344"/>
    <lineage>
        <taxon>Bacteria</taxon>
        <taxon>Pseudomonadati</taxon>
        <taxon>Pseudomonadota</taxon>
        <taxon>Gammaproteobacteria</taxon>
        <taxon>Pseudomonadales</taxon>
        <taxon>Pseudomonadaceae</taxon>
        <taxon>Ectopseudomonas</taxon>
    </lineage>
</organism>
<reference evidence="4" key="2">
    <citation type="submission" date="2016-10" db="EMBL/GenBank/DDBJ databases">
        <authorList>
            <person name="de Groot N.N."/>
        </authorList>
    </citation>
    <scope>NUCLEOTIDE SEQUENCE [LARGE SCALE GENOMIC DNA]</scope>
    <source>
        <strain evidence="4">JCM 15604</strain>
    </source>
</reference>
<evidence type="ECO:0000313" key="4">
    <source>
        <dbReference type="EMBL" id="SFQ24984.1"/>
    </source>
</evidence>
<gene>
    <name evidence="4" type="ORF">SAMN05216177_109253</name>
    <name evidence="5" type="ORF">SAMN05216177_11523</name>
</gene>
<name>A0A1I5WZ94_9GAMM</name>
<dbReference type="NCBIfam" id="TIGR01760">
    <property type="entry name" value="tape_meas_TP901"/>
    <property type="match status" value="1"/>
</dbReference>
<dbReference type="RefSeq" id="WP_074917537.1">
    <property type="nucleotide sequence ID" value="NZ_FOXK01000009.1"/>
</dbReference>
<dbReference type="InterPro" id="IPR010090">
    <property type="entry name" value="Phage_tape_meas"/>
</dbReference>
<evidence type="ECO:0000256" key="2">
    <source>
        <dbReference type="SAM" id="Coils"/>
    </source>
</evidence>
<dbReference type="EMBL" id="FOXK01000015">
    <property type="protein sequence ID" value="SFQ45820.1"/>
    <property type="molecule type" value="Genomic_DNA"/>
</dbReference>
<feature type="domain" description="Phage tail tape measure protein" evidence="3">
    <location>
        <begin position="267"/>
        <end position="439"/>
    </location>
</feature>
<evidence type="ECO:0000256" key="1">
    <source>
        <dbReference type="ARBA" id="ARBA00022612"/>
    </source>
</evidence>
<evidence type="ECO:0000259" key="3">
    <source>
        <dbReference type="Pfam" id="PF10145"/>
    </source>
</evidence>
<keyword evidence="1" id="KW-1188">Viral release from host cell</keyword>
<proteinExistence type="predicted"/>
<protein>
    <submittedName>
        <fullName evidence="4">Phage tail tape measure protein, TP901 family, core region</fullName>
    </submittedName>
</protein>
<keyword evidence="2" id="KW-0175">Coiled coil</keyword>
<dbReference type="AlphaFoldDB" id="A0A1I5WZ94"/>
<dbReference type="Proteomes" id="UP000182025">
    <property type="component" value="Unassembled WGS sequence"/>
</dbReference>
<evidence type="ECO:0000313" key="5">
    <source>
        <dbReference type="EMBL" id="SFQ45820.1"/>
    </source>
</evidence>
<feature type="coiled-coil region" evidence="2">
    <location>
        <begin position="50"/>
        <end position="112"/>
    </location>
</feature>
<dbReference type="EMBL" id="FOXK01000009">
    <property type="protein sequence ID" value="SFQ24984.1"/>
    <property type="molecule type" value="Genomic_DNA"/>
</dbReference>
<keyword evidence="6" id="KW-1185">Reference proteome</keyword>
<sequence>MTDVRLSVSVDADQGRRTLQTFQAGYKALVDQLRQPLGQIGAFRDLQASLVQNEAQLNATRQRVRELRDELIRTEKPTRDQQNAYRAATTEARNLEQAIAGQKGQLAQLSAALKNAGVDTNQLSNEQKRLAADMAQASRAADQQARIAGARDALGVRPHREIRGEIVQLQRQYQLLARTGQLTSAELAQAKVRLRERVAELEQGTNGWAQSLTQARLQVGAAAASMGAMVYAGGAVLKFYAQFAQRMGEVNSITDLNQAQFQALSTDVRQLSQAMGKEAAQSAAALYDILSSGVSPDNSIQTLELATRAAVAGVTDTATAVRGGLAVVNAYGEGIDNLGLRYDQLFLAVRDGVTTFPELASYIGDTLPTAKAAGVEFSEVAAAIALMTKAGIRTPQATTALKGAINALAAPGEAAAKSMAGLGIEWRGLTATLEDIASRNLGLAALREILPDVEARTAVLALTQNMAGLKAEVEAMGNASGALDAAYEKMAATPQAELDRFNASWGELKLQLGEAATAFLPLVQGATEALNAFNALPSPIRNITAGLIFLVSSLLSMRAVILALRNPFGLFLGHMAATPAAAGAAATGMSTVGTAATSLIPKLRTLADVAKLAKGGLALGVVSWTGGNLAELYDLYKQNQELTQSQRDYEQALQDTITRTVEYADTVVMPAASVARMTETERQAYAERLRLAEEHYRKQSELLSRQHTDISTVSPDALASARTARQYREALQGLQNAHAQREAAERRHTDTLAKIKADNLKSIQDALGKEILAYDEAAKALDASNKKTQAAMKARAELAKEFDQLVKDMRAPTDTGPATFGDVTAAQAAGRQALQRGDTEEAIRQARAGAEVLRELQQAGANTYGFAGIAQQLAKLADEAARLDEVTADVERIDAQGRVDEIKVRMDDLLAQAEAFKRINIEFTGFEQSAEYLEQQAKALAERLKQYMVIPVNYVGTDGKALSEADKKAAEVLGTEPVKRAAGGWVDGPGSPTSDSVLLAASRREFVVNAWAAQRLGAANLEYLNSTGDLPQRAVNLPDFPDFPQSLDRVGERQPINLAMPWGGSYALEGAPSEVRRLSDDLHYARRKLGGTP</sequence>
<dbReference type="PANTHER" id="PTHR37813:SF1">
    <property type="entry name" value="FELS-2 PROPHAGE PROTEIN"/>
    <property type="match status" value="1"/>
</dbReference>
<accession>A0A1I5WZ94</accession>
<dbReference type="Pfam" id="PF10145">
    <property type="entry name" value="PhageMin_Tail"/>
    <property type="match status" value="1"/>
</dbReference>
<reference evidence="6" key="1">
    <citation type="submission" date="2016-10" db="EMBL/GenBank/DDBJ databases">
        <authorList>
            <person name="Varghese N."/>
            <person name="Submissions S."/>
        </authorList>
    </citation>
    <scope>NUCLEOTIDE SEQUENCE [LARGE SCALE GENOMIC DNA]</scope>
    <source>
        <strain evidence="6">JCM 15604</strain>
    </source>
</reference>
<evidence type="ECO:0000313" key="6">
    <source>
        <dbReference type="Proteomes" id="UP000182025"/>
    </source>
</evidence>
<dbReference type="OrthoDB" id="79849at2"/>